<evidence type="ECO:0000256" key="6">
    <source>
        <dbReference type="ARBA" id="ARBA00023163"/>
    </source>
</evidence>
<keyword evidence="5" id="KW-0805">Transcription regulation</keyword>
<keyword evidence="3 8" id="KW-0863">Zinc-finger</keyword>
<organism evidence="10 11">
    <name type="scientific">Lepidopterella palustris CBS 459.81</name>
    <dbReference type="NCBI Taxonomy" id="1314670"/>
    <lineage>
        <taxon>Eukaryota</taxon>
        <taxon>Fungi</taxon>
        <taxon>Dikarya</taxon>
        <taxon>Ascomycota</taxon>
        <taxon>Pezizomycotina</taxon>
        <taxon>Dothideomycetes</taxon>
        <taxon>Pleosporomycetidae</taxon>
        <taxon>Mytilinidiales</taxon>
        <taxon>Argynnaceae</taxon>
        <taxon>Lepidopterella</taxon>
    </lineage>
</organism>
<dbReference type="Gene3D" id="3.30.160.60">
    <property type="entry name" value="Classic Zinc Finger"/>
    <property type="match status" value="4"/>
</dbReference>
<dbReference type="Pfam" id="PF00096">
    <property type="entry name" value="zf-C2H2"/>
    <property type="match status" value="1"/>
</dbReference>
<evidence type="ECO:0000313" key="10">
    <source>
        <dbReference type="EMBL" id="OCK85647.1"/>
    </source>
</evidence>
<dbReference type="PROSITE" id="PS00028">
    <property type="entry name" value="ZINC_FINGER_C2H2_1"/>
    <property type="match status" value="2"/>
</dbReference>
<name>A0A8E2EKB9_9PEZI</name>
<dbReference type="SUPFAM" id="SSF57667">
    <property type="entry name" value="beta-beta-alpha zinc fingers"/>
    <property type="match status" value="2"/>
</dbReference>
<feature type="domain" description="C2H2-type" evidence="9">
    <location>
        <begin position="163"/>
        <end position="189"/>
    </location>
</feature>
<protein>
    <recommendedName>
        <fullName evidence="9">C2H2-type domain-containing protein</fullName>
    </recommendedName>
</protein>
<dbReference type="GO" id="GO:0005634">
    <property type="term" value="C:nucleus"/>
    <property type="evidence" value="ECO:0007669"/>
    <property type="project" value="UniProtKB-SubCell"/>
</dbReference>
<dbReference type="InterPro" id="IPR036236">
    <property type="entry name" value="Znf_C2H2_sf"/>
</dbReference>
<dbReference type="AlphaFoldDB" id="A0A8E2EKB9"/>
<keyword evidence="7" id="KW-0539">Nucleus</keyword>
<proteinExistence type="predicted"/>
<evidence type="ECO:0000256" key="4">
    <source>
        <dbReference type="ARBA" id="ARBA00022833"/>
    </source>
</evidence>
<reference evidence="10 11" key="1">
    <citation type="journal article" date="2016" name="Nat. Commun.">
        <title>Ectomycorrhizal ecology is imprinted in the genome of the dominant symbiotic fungus Cenococcum geophilum.</title>
        <authorList>
            <consortium name="DOE Joint Genome Institute"/>
            <person name="Peter M."/>
            <person name="Kohler A."/>
            <person name="Ohm R.A."/>
            <person name="Kuo A."/>
            <person name="Krutzmann J."/>
            <person name="Morin E."/>
            <person name="Arend M."/>
            <person name="Barry K.W."/>
            <person name="Binder M."/>
            <person name="Choi C."/>
            <person name="Clum A."/>
            <person name="Copeland A."/>
            <person name="Grisel N."/>
            <person name="Haridas S."/>
            <person name="Kipfer T."/>
            <person name="LaButti K."/>
            <person name="Lindquist E."/>
            <person name="Lipzen A."/>
            <person name="Maire R."/>
            <person name="Meier B."/>
            <person name="Mihaltcheva S."/>
            <person name="Molinier V."/>
            <person name="Murat C."/>
            <person name="Poggeler S."/>
            <person name="Quandt C.A."/>
            <person name="Sperisen C."/>
            <person name="Tritt A."/>
            <person name="Tisserant E."/>
            <person name="Crous P.W."/>
            <person name="Henrissat B."/>
            <person name="Nehls U."/>
            <person name="Egli S."/>
            <person name="Spatafora J.W."/>
            <person name="Grigoriev I.V."/>
            <person name="Martin F.M."/>
        </authorList>
    </citation>
    <scope>NUCLEOTIDE SEQUENCE [LARGE SCALE GENOMIC DNA]</scope>
    <source>
        <strain evidence="10 11">CBS 459.81</strain>
    </source>
</reference>
<dbReference type="InterPro" id="IPR013087">
    <property type="entry name" value="Znf_C2H2_type"/>
</dbReference>
<evidence type="ECO:0000256" key="1">
    <source>
        <dbReference type="ARBA" id="ARBA00004123"/>
    </source>
</evidence>
<evidence type="ECO:0000256" key="3">
    <source>
        <dbReference type="ARBA" id="ARBA00022771"/>
    </source>
</evidence>
<keyword evidence="2" id="KW-0479">Metal-binding</keyword>
<evidence type="ECO:0000256" key="8">
    <source>
        <dbReference type="PROSITE-ProRule" id="PRU00042"/>
    </source>
</evidence>
<sequence length="340" mass="38404">MLQGETAQSGFFGAAHPVQTLGNTDNGQCDWTREQCSGLVQEIGPLNFATTSYAPQVEANGKNVTSSSSLSAISHHGLSGCQEIIPTSPAPEAVSNSPTVVVSEFNGGKQRAERGVVPPYSLYDHSIIAGYKALSCNVPLCTDTFSFPSDLSLHRRQKHPKLYSCAQCKVNFSSFEQLNYHAGHTGHTPYVCDAMDCGSTFSRFDTYERHQLSHKLDVKRWPCPHCNKHRGVNGFKRKDHLTQHLRNYHHMGEEYKVDQYGQSCPHKDCEHYRNFPWSRDSSFKKISEYTKHMKKVHDESPFPCTEPGCDRIGGKGYVRKRDLLKHQKKEHERDVEQTEE</sequence>
<evidence type="ECO:0000259" key="9">
    <source>
        <dbReference type="PROSITE" id="PS50157"/>
    </source>
</evidence>
<dbReference type="GO" id="GO:0008270">
    <property type="term" value="F:zinc ion binding"/>
    <property type="evidence" value="ECO:0007669"/>
    <property type="project" value="UniProtKB-KW"/>
</dbReference>
<dbReference type="OrthoDB" id="2687452at2759"/>
<evidence type="ECO:0000256" key="5">
    <source>
        <dbReference type="ARBA" id="ARBA00023015"/>
    </source>
</evidence>
<accession>A0A8E2EKB9</accession>
<feature type="domain" description="C2H2-type" evidence="9">
    <location>
        <begin position="190"/>
        <end position="219"/>
    </location>
</feature>
<keyword evidence="4" id="KW-0862">Zinc</keyword>
<evidence type="ECO:0000256" key="7">
    <source>
        <dbReference type="ARBA" id="ARBA00023242"/>
    </source>
</evidence>
<dbReference type="PANTHER" id="PTHR46179:SF13">
    <property type="entry name" value="C2H2-TYPE DOMAIN-CONTAINING PROTEIN"/>
    <property type="match status" value="1"/>
</dbReference>
<feature type="domain" description="C2H2-type" evidence="9">
    <location>
        <begin position="134"/>
        <end position="159"/>
    </location>
</feature>
<dbReference type="EMBL" id="KV744815">
    <property type="protein sequence ID" value="OCK85647.1"/>
    <property type="molecule type" value="Genomic_DNA"/>
</dbReference>
<keyword evidence="6" id="KW-0804">Transcription</keyword>
<dbReference type="GO" id="GO:0006357">
    <property type="term" value="P:regulation of transcription by RNA polymerase II"/>
    <property type="evidence" value="ECO:0007669"/>
    <property type="project" value="TreeGrafter"/>
</dbReference>
<dbReference type="InterPro" id="IPR051061">
    <property type="entry name" value="Zinc_finger_trans_reg"/>
</dbReference>
<dbReference type="SMART" id="SM00355">
    <property type="entry name" value="ZnF_C2H2"/>
    <property type="match status" value="6"/>
</dbReference>
<dbReference type="Proteomes" id="UP000250266">
    <property type="component" value="Unassembled WGS sequence"/>
</dbReference>
<gene>
    <name evidence="10" type="ORF">K432DRAFT_12074</name>
</gene>
<comment type="subcellular location">
    <subcellularLocation>
        <location evidence="1">Nucleus</location>
    </subcellularLocation>
</comment>
<dbReference type="PANTHER" id="PTHR46179">
    <property type="entry name" value="ZINC FINGER PROTEIN"/>
    <property type="match status" value="1"/>
</dbReference>
<evidence type="ECO:0000256" key="2">
    <source>
        <dbReference type="ARBA" id="ARBA00022723"/>
    </source>
</evidence>
<keyword evidence="11" id="KW-1185">Reference proteome</keyword>
<dbReference type="PROSITE" id="PS50157">
    <property type="entry name" value="ZINC_FINGER_C2H2_2"/>
    <property type="match status" value="3"/>
</dbReference>
<evidence type="ECO:0000313" key="11">
    <source>
        <dbReference type="Proteomes" id="UP000250266"/>
    </source>
</evidence>